<dbReference type="SUPFAM" id="SSF52540">
    <property type="entry name" value="P-loop containing nucleoside triphosphate hydrolases"/>
    <property type="match status" value="1"/>
</dbReference>
<dbReference type="Gene3D" id="3.40.50.300">
    <property type="entry name" value="P-loop containing nucleotide triphosphate hydrolases"/>
    <property type="match status" value="1"/>
</dbReference>
<dbReference type="FunFam" id="1.10.8.60:FF:000040">
    <property type="entry name" value="caseinolytic peptidase B protein homolog isoform X1"/>
    <property type="match status" value="1"/>
</dbReference>
<dbReference type="SMART" id="SM01086">
    <property type="entry name" value="ClpB_D2-small"/>
    <property type="match status" value="1"/>
</dbReference>
<evidence type="ECO:0000256" key="1">
    <source>
        <dbReference type="ARBA" id="ARBA00022741"/>
    </source>
</evidence>
<protein>
    <submittedName>
        <fullName evidence="5">ClpB family mitochondrial disaggregase</fullName>
    </submittedName>
</protein>
<evidence type="ECO:0000313" key="6">
    <source>
        <dbReference type="Proteomes" id="UP000694724"/>
    </source>
</evidence>
<accession>A0A8D1S372</accession>
<dbReference type="InterPro" id="IPR002110">
    <property type="entry name" value="Ankyrin_rpt"/>
</dbReference>
<dbReference type="Pfam" id="PF07724">
    <property type="entry name" value="AAA_2"/>
    <property type="match status" value="1"/>
</dbReference>
<dbReference type="PRINTS" id="PR00300">
    <property type="entry name" value="CLPPROTEASEA"/>
</dbReference>
<dbReference type="Gene3D" id="1.10.8.60">
    <property type="match status" value="1"/>
</dbReference>
<dbReference type="InterPro" id="IPR003959">
    <property type="entry name" value="ATPase_AAA_core"/>
</dbReference>
<dbReference type="Pfam" id="PF12796">
    <property type="entry name" value="Ank_2"/>
    <property type="match status" value="1"/>
</dbReference>
<dbReference type="Pfam" id="PF00023">
    <property type="entry name" value="Ank"/>
    <property type="match status" value="1"/>
</dbReference>
<dbReference type="GO" id="GO:0005524">
    <property type="term" value="F:ATP binding"/>
    <property type="evidence" value="ECO:0007669"/>
    <property type="project" value="UniProtKB-KW"/>
</dbReference>
<feature type="repeat" description="ANK" evidence="3">
    <location>
        <begin position="232"/>
        <end position="264"/>
    </location>
</feature>
<dbReference type="PANTHER" id="PTHR11638:SF93">
    <property type="entry name" value="MITOCHONDRIAL DISAGGREGASE"/>
    <property type="match status" value="1"/>
</dbReference>
<sequence length="591" mass="65268">MLGSLVLRKTAPAPRLLLQLLRSPSLRSTTGRSVTTGGRGEPQWLRAAVGGRHGTSPALLAEGGAATGGRQRGSTETPCLAASTWGRLPSPEDPLPGQDSWNQVLNRAGLGVWALASALVAHCYSKSPTNKDAALVEAARANNVQEVRRLLSQGADVNARHKLGWTALMVAAISRHDSVVQVLLAAGADPNLGDDFSSVYKTAKEQGVHSLEVLVTREDDFNNRLNNRASFKGCTALHYAALADDYRTVKELLDGGANPLQRNEMGHTPLDYAREGEVMKLLRTSEAKGFIRLDMSEFQERHEVAKFIGSPPGYVGHEEGGQLTKKLKQCPNAVVLFDEVDKAHPDVLTIMLQLFDEGRLTDGKGKTIDCKDAIFIMTSNVASDEIAQHALQLRQEALEMSRNRIAENLGDVQSGDKITISKNFKENVIRPILKAHFRRDEFLGRINEIVYFLPFCHSELIQLVNKELNFWAKRAKQRHNITLLWDREVADVLVDGYNVHYGARSIKHEVERRVVNQLAAAYEQDLLPEGCCLRISVEDSDAQLLTGPELPPPGAEKRPPKLRLEIIDKDSKSHKLDIRAPLHPEKVCHTL</sequence>
<keyword evidence="2" id="KW-0067">ATP-binding</keyword>
<evidence type="ECO:0000256" key="3">
    <source>
        <dbReference type="PROSITE-ProRule" id="PRU00023"/>
    </source>
</evidence>
<keyword evidence="1" id="KW-0547">Nucleotide-binding</keyword>
<dbReference type="SMART" id="SM00248">
    <property type="entry name" value="ANK"/>
    <property type="match status" value="4"/>
</dbReference>
<gene>
    <name evidence="5" type="primary">CLPB</name>
</gene>
<dbReference type="Proteomes" id="UP000694724">
    <property type="component" value="Unplaced"/>
</dbReference>
<reference evidence="5" key="1">
    <citation type="submission" date="2025-05" db="UniProtKB">
        <authorList>
            <consortium name="Ensembl"/>
        </authorList>
    </citation>
    <scope>IDENTIFICATION</scope>
</reference>
<dbReference type="Ensembl" id="ENSSSCT00055049937.1">
    <property type="protein sequence ID" value="ENSSSCP00055039896.1"/>
    <property type="gene ID" value="ENSSSCG00055023397.1"/>
</dbReference>
<name>A0A8D1S372_PIG</name>
<organism evidence="5 6">
    <name type="scientific">Sus scrofa</name>
    <name type="common">Pig</name>
    <dbReference type="NCBI Taxonomy" id="9823"/>
    <lineage>
        <taxon>Eukaryota</taxon>
        <taxon>Metazoa</taxon>
        <taxon>Chordata</taxon>
        <taxon>Craniata</taxon>
        <taxon>Vertebrata</taxon>
        <taxon>Euteleostomi</taxon>
        <taxon>Mammalia</taxon>
        <taxon>Eutheria</taxon>
        <taxon>Laurasiatheria</taxon>
        <taxon>Artiodactyla</taxon>
        <taxon>Suina</taxon>
        <taxon>Suidae</taxon>
        <taxon>Sus</taxon>
    </lineage>
</organism>
<evidence type="ECO:0000259" key="4">
    <source>
        <dbReference type="SMART" id="SM01086"/>
    </source>
</evidence>
<evidence type="ECO:0000256" key="2">
    <source>
        <dbReference type="ARBA" id="ARBA00022840"/>
    </source>
</evidence>
<dbReference type="PROSITE" id="PS50297">
    <property type="entry name" value="ANK_REP_REGION"/>
    <property type="match status" value="3"/>
</dbReference>
<feature type="repeat" description="ANK" evidence="3">
    <location>
        <begin position="130"/>
        <end position="162"/>
    </location>
</feature>
<dbReference type="Gene3D" id="1.25.40.20">
    <property type="entry name" value="Ankyrin repeat-containing domain"/>
    <property type="match status" value="2"/>
</dbReference>
<dbReference type="Pfam" id="PF10431">
    <property type="entry name" value="ClpB_D2-small"/>
    <property type="match status" value="1"/>
</dbReference>
<dbReference type="AlphaFoldDB" id="A0A8D1S372"/>
<dbReference type="SUPFAM" id="SSF48403">
    <property type="entry name" value="Ankyrin repeat"/>
    <property type="match status" value="1"/>
</dbReference>
<feature type="repeat" description="ANK" evidence="3">
    <location>
        <begin position="163"/>
        <end position="195"/>
    </location>
</feature>
<dbReference type="InterPro" id="IPR050130">
    <property type="entry name" value="ClpA_ClpB"/>
</dbReference>
<dbReference type="PANTHER" id="PTHR11638">
    <property type="entry name" value="ATP-DEPENDENT CLP PROTEASE"/>
    <property type="match status" value="1"/>
</dbReference>
<evidence type="ECO:0000313" key="5">
    <source>
        <dbReference type="Ensembl" id="ENSSSCP00055039896.1"/>
    </source>
</evidence>
<keyword evidence="3" id="KW-0040">ANK repeat</keyword>
<dbReference type="InterPro" id="IPR027417">
    <property type="entry name" value="P-loop_NTPase"/>
</dbReference>
<dbReference type="CDD" id="cd19499">
    <property type="entry name" value="RecA-like_ClpB_Hsp104-like"/>
    <property type="match status" value="1"/>
</dbReference>
<dbReference type="PROSITE" id="PS50088">
    <property type="entry name" value="ANK_REPEAT"/>
    <property type="match status" value="3"/>
</dbReference>
<dbReference type="InterPro" id="IPR001270">
    <property type="entry name" value="ClpA/B"/>
</dbReference>
<dbReference type="InterPro" id="IPR036770">
    <property type="entry name" value="Ankyrin_rpt-contain_sf"/>
</dbReference>
<feature type="domain" description="Clp ATPase C-terminal" evidence="4">
    <location>
        <begin position="455"/>
        <end position="544"/>
    </location>
</feature>
<dbReference type="Proteomes" id="UP000694728">
    <property type="component" value="Unplaced"/>
</dbReference>
<dbReference type="FunFam" id="1.25.40.20:FF:000203">
    <property type="entry name" value="caseinolytic peptidase B protein homolog isoform X1"/>
    <property type="match status" value="1"/>
</dbReference>
<dbReference type="InterPro" id="IPR019489">
    <property type="entry name" value="Clp_ATPase_C"/>
</dbReference>
<dbReference type="Ensembl" id="ENSSSCT00045022739.1">
    <property type="protein sequence ID" value="ENSSSCP00045015687.1"/>
    <property type="gene ID" value="ENSSSCG00045012946.1"/>
</dbReference>
<proteinExistence type="predicted"/>
<dbReference type="GO" id="GO:0016887">
    <property type="term" value="F:ATP hydrolysis activity"/>
    <property type="evidence" value="ECO:0007669"/>
    <property type="project" value="InterPro"/>
</dbReference>